<dbReference type="STRING" id="415747.SAMN03097708_00889"/>
<dbReference type="PANTHER" id="PTHR11351">
    <property type="entry name" value="ACYL-COA DESATURASE"/>
    <property type="match status" value="1"/>
</dbReference>
<name>A0A1G5PUW2_9GAMM</name>
<dbReference type="InterPro" id="IPR002560">
    <property type="entry name" value="Transposase_DDE"/>
</dbReference>
<dbReference type="EMBL" id="FMWD01000002">
    <property type="protein sequence ID" value="SCZ53207.1"/>
    <property type="molecule type" value="Genomic_DNA"/>
</dbReference>
<feature type="transmembrane region" description="Helical" evidence="10">
    <location>
        <begin position="163"/>
        <end position="180"/>
    </location>
</feature>
<comment type="similarity">
    <text evidence="2">Belongs to the fatty acid desaturase type 2 family.</text>
</comment>
<dbReference type="PANTHER" id="PTHR11351:SF33">
    <property type="entry name" value="DELTA-9 FATTY ACID DESATURASE, DESA"/>
    <property type="match status" value="1"/>
</dbReference>
<dbReference type="AlphaFoldDB" id="A0A1G5PUW2"/>
<dbReference type="GO" id="GO:0006631">
    <property type="term" value="P:fatty acid metabolic process"/>
    <property type="evidence" value="ECO:0007669"/>
    <property type="project" value="UniProtKB-KW"/>
</dbReference>
<evidence type="ECO:0000256" key="6">
    <source>
        <dbReference type="ARBA" id="ARBA00023002"/>
    </source>
</evidence>
<evidence type="ECO:0000313" key="14">
    <source>
        <dbReference type="Proteomes" id="UP000199648"/>
    </source>
</evidence>
<evidence type="ECO:0000256" key="10">
    <source>
        <dbReference type="SAM" id="Phobius"/>
    </source>
</evidence>
<keyword evidence="6" id="KW-0560">Oxidoreductase</keyword>
<reference evidence="13 14" key="1">
    <citation type="submission" date="2016-10" db="EMBL/GenBank/DDBJ databases">
        <authorList>
            <person name="de Groot N.N."/>
        </authorList>
    </citation>
    <scope>NUCLEOTIDE SEQUENCE [LARGE SCALE GENOMIC DNA]</scope>
    <source>
        <strain evidence="13 14">HLD2</strain>
    </source>
</reference>
<keyword evidence="8" id="KW-0443">Lipid metabolism</keyword>
<protein>
    <submittedName>
        <fullName evidence="13">Stearoyl-CoA desaturase (Delta-9 desaturase)</fullName>
    </submittedName>
</protein>
<keyword evidence="3 10" id="KW-0812">Transmembrane</keyword>
<dbReference type="Proteomes" id="UP000199648">
    <property type="component" value="Unassembled WGS sequence"/>
</dbReference>
<dbReference type="InterPro" id="IPR015876">
    <property type="entry name" value="Acyl-CoA_DS"/>
</dbReference>
<organism evidence="13 14">
    <name type="scientific">Thiohalomonas denitrificans</name>
    <dbReference type="NCBI Taxonomy" id="415747"/>
    <lineage>
        <taxon>Bacteria</taxon>
        <taxon>Pseudomonadati</taxon>
        <taxon>Pseudomonadota</taxon>
        <taxon>Gammaproteobacteria</taxon>
        <taxon>Thiohalomonadales</taxon>
        <taxon>Thiohalomonadaceae</taxon>
        <taxon>Thiohalomonas</taxon>
    </lineage>
</organism>
<proteinExistence type="inferred from homology"/>
<evidence type="ECO:0000259" key="11">
    <source>
        <dbReference type="Pfam" id="PF00487"/>
    </source>
</evidence>
<feature type="domain" description="Fatty acid desaturase" evidence="11">
    <location>
        <begin position="10"/>
        <end position="213"/>
    </location>
</feature>
<dbReference type="OrthoDB" id="9768289at2"/>
<evidence type="ECO:0000259" key="12">
    <source>
        <dbReference type="Pfam" id="PF01610"/>
    </source>
</evidence>
<dbReference type="Pfam" id="PF01610">
    <property type="entry name" value="DDE_Tnp_ISL3"/>
    <property type="match status" value="1"/>
</dbReference>
<evidence type="ECO:0000256" key="1">
    <source>
        <dbReference type="ARBA" id="ARBA00004141"/>
    </source>
</evidence>
<dbReference type="Pfam" id="PF00487">
    <property type="entry name" value="FA_desaturase"/>
    <property type="match status" value="1"/>
</dbReference>
<evidence type="ECO:0000256" key="2">
    <source>
        <dbReference type="ARBA" id="ARBA00008749"/>
    </source>
</evidence>
<dbReference type="GO" id="GO:0016020">
    <property type="term" value="C:membrane"/>
    <property type="evidence" value="ECO:0007669"/>
    <property type="project" value="UniProtKB-SubCell"/>
</dbReference>
<dbReference type="RefSeq" id="WP_092993005.1">
    <property type="nucleotide sequence ID" value="NZ_FMWD01000002.1"/>
</dbReference>
<feature type="transmembrane region" description="Helical" evidence="10">
    <location>
        <begin position="12"/>
        <end position="32"/>
    </location>
</feature>
<evidence type="ECO:0000256" key="7">
    <source>
        <dbReference type="ARBA" id="ARBA00023004"/>
    </source>
</evidence>
<evidence type="ECO:0000313" key="13">
    <source>
        <dbReference type="EMBL" id="SCZ53207.1"/>
    </source>
</evidence>
<gene>
    <name evidence="13" type="ORF">SAMN03097708_00889</name>
</gene>
<evidence type="ECO:0000256" key="5">
    <source>
        <dbReference type="ARBA" id="ARBA00022989"/>
    </source>
</evidence>
<dbReference type="CDD" id="cd03505">
    <property type="entry name" value="Delta9-FADS-like"/>
    <property type="match status" value="1"/>
</dbReference>
<keyword evidence="5 10" id="KW-1133">Transmembrane helix</keyword>
<accession>A0A1G5PUW2</accession>
<evidence type="ECO:0000256" key="3">
    <source>
        <dbReference type="ARBA" id="ARBA00022692"/>
    </source>
</evidence>
<evidence type="ECO:0000256" key="9">
    <source>
        <dbReference type="ARBA" id="ARBA00023136"/>
    </source>
</evidence>
<keyword evidence="9 10" id="KW-0472">Membrane</keyword>
<dbReference type="InterPro" id="IPR005804">
    <property type="entry name" value="FA_desaturase_dom"/>
</dbReference>
<keyword evidence="14" id="KW-1185">Reference proteome</keyword>
<keyword evidence="7" id="KW-0408">Iron</keyword>
<evidence type="ECO:0000256" key="4">
    <source>
        <dbReference type="ARBA" id="ARBA00022832"/>
    </source>
</evidence>
<feature type="domain" description="Transposase IS204/IS1001/IS1096/IS1165 DDE" evidence="12">
    <location>
        <begin position="281"/>
        <end position="387"/>
    </location>
</feature>
<comment type="subcellular location">
    <subcellularLocation>
        <location evidence="1">Membrane</location>
        <topology evidence="1">Multi-pass membrane protein</topology>
    </subcellularLocation>
</comment>
<evidence type="ECO:0000256" key="8">
    <source>
        <dbReference type="ARBA" id="ARBA00023098"/>
    </source>
</evidence>
<sequence length="393" mass="45505">MNNGFLDLSPWATVAYTLLLTHITIAAVTIFLHRHQAHRALTLNPVVSHFFRFWLWLTTGMITREWIAVHRKHHAKCESDEDPHSPQVLGLRKVLWRGAGLYRREASREDTREQYGKGAPDDWIERHLYTPYNFVGIVLMLVINLALLGPVGVAVWVVQMVWIPFWAAGVINGVGHYVGYRKFQTPDASTNIVPWGIVIGGEELHNNHHAFPNSARFSSRWWEFDLGWFYIRLLSLLRLARIKRVAPRPAKLVSGEGDIDAEAVRAVINARYQVLAQFGRDVLKRIYREELRRRKNDRSLKARFRKARGLLLREERLLDEGSQRTLQQVFEESQALKTAYQFRKRLQSIWQSAAGPDQVRTALQEWCRQAEATGIEALQRFARQLGGYRLRDA</sequence>
<dbReference type="GO" id="GO:0016717">
    <property type="term" value="F:oxidoreductase activity, acting on paired donors, with oxidation of a pair of donors resulting in the reduction of molecular oxygen to two molecules of water"/>
    <property type="evidence" value="ECO:0007669"/>
    <property type="project" value="InterPro"/>
</dbReference>
<keyword evidence="4" id="KW-0276">Fatty acid metabolism</keyword>
<feature type="transmembrane region" description="Helical" evidence="10">
    <location>
        <begin position="134"/>
        <end position="157"/>
    </location>
</feature>